<evidence type="ECO:0000313" key="3">
    <source>
        <dbReference type="Proteomes" id="UP000799537"/>
    </source>
</evidence>
<gene>
    <name evidence="2" type="ORF">M409DRAFT_23188</name>
</gene>
<evidence type="ECO:0000313" key="2">
    <source>
        <dbReference type="EMBL" id="KAF2166552.1"/>
    </source>
</evidence>
<evidence type="ECO:0000256" key="1">
    <source>
        <dbReference type="SAM" id="MobiDB-lite"/>
    </source>
</evidence>
<feature type="compositionally biased region" description="Basic and acidic residues" evidence="1">
    <location>
        <begin position="262"/>
        <end position="271"/>
    </location>
</feature>
<feature type="region of interest" description="Disordered" evidence="1">
    <location>
        <begin position="256"/>
        <end position="295"/>
    </location>
</feature>
<dbReference type="GeneID" id="54559944"/>
<accession>A0A6A6CKT9</accession>
<feature type="compositionally biased region" description="Low complexity" evidence="1">
    <location>
        <begin position="272"/>
        <end position="283"/>
    </location>
</feature>
<reference evidence="2" key="1">
    <citation type="journal article" date="2020" name="Stud. Mycol.">
        <title>101 Dothideomycetes genomes: a test case for predicting lifestyles and emergence of pathogens.</title>
        <authorList>
            <person name="Haridas S."/>
            <person name="Albert R."/>
            <person name="Binder M."/>
            <person name="Bloem J."/>
            <person name="Labutti K."/>
            <person name="Salamov A."/>
            <person name="Andreopoulos B."/>
            <person name="Baker S."/>
            <person name="Barry K."/>
            <person name="Bills G."/>
            <person name="Bluhm B."/>
            <person name="Cannon C."/>
            <person name="Castanera R."/>
            <person name="Culley D."/>
            <person name="Daum C."/>
            <person name="Ezra D."/>
            <person name="Gonzalez J."/>
            <person name="Henrissat B."/>
            <person name="Kuo A."/>
            <person name="Liang C."/>
            <person name="Lipzen A."/>
            <person name="Lutzoni F."/>
            <person name="Magnuson J."/>
            <person name="Mondo S."/>
            <person name="Nolan M."/>
            <person name="Ohm R."/>
            <person name="Pangilinan J."/>
            <person name="Park H.-J."/>
            <person name="Ramirez L."/>
            <person name="Alfaro M."/>
            <person name="Sun H."/>
            <person name="Tritt A."/>
            <person name="Yoshinaga Y."/>
            <person name="Zwiers L.-H."/>
            <person name="Turgeon B."/>
            <person name="Goodwin S."/>
            <person name="Spatafora J."/>
            <person name="Crous P."/>
            <person name="Grigoriev I."/>
        </authorList>
    </citation>
    <scope>NUCLEOTIDE SEQUENCE</scope>
    <source>
        <strain evidence="2">ATCC 36951</strain>
    </source>
</reference>
<proteinExistence type="predicted"/>
<sequence>MAHRPNPVRPLPDGRCVWNTLPQEIKDFIFELAYVPDGGCTPMHKCSWQPRICTCSHEHCPIQDHTEGVLATSWDAKVPMERLMVDREWYHAASKVFYSRTNFVLAHNMEYDYDPHFANRHIEGQQMEEFICDDRGLPRSYAKLITIITFVLDYRTISAVMMKIVKMCPSLKHVHLRIAFDYFDIDYMPSDVDDRMWTEQKLEVHDPMLFQLRGISTLTVEKEDRTYSCNCEIFATNLKSLCDLLRATASQPRPLEWSAASVDKRSEHDSESTSTTSTLVSEEPGPNVSTHDHNCPWNRLPQELKDVILEMAYVPQSQVCPLSKASWDEEEEERRERRGIDYEARWFPAKLVDRFLVSREWYQAASTVYYKHANFFFDTPEKMLAFVAKDGTPYAYADRIGKATVHLDARSATQASLITDAAVICSSLRFLQLDIWRTFFNDAEDAEITDPPLNVAYREVWSAADFFHYPYTKSLLSIRGVAQVKITALLSHTTDDHVLCLEESMPKENSEFIRSDNNHLCQSLALFEKILQRAAARARPADQSDQSSQIALKVWADALFLDPLAMYPSTATKPSAVQYLADMTVRDSDIPE</sequence>
<protein>
    <submittedName>
        <fullName evidence="2">Uncharacterized protein</fullName>
    </submittedName>
</protein>
<dbReference type="Proteomes" id="UP000799537">
    <property type="component" value="Unassembled WGS sequence"/>
</dbReference>
<dbReference type="RefSeq" id="XP_033667441.1">
    <property type="nucleotide sequence ID" value="XM_033806672.1"/>
</dbReference>
<keyword evidence="3" id="KW-1185">Reference proteome</keyword>
<organism evidence="2 3">
    <name type="scientific">Zasmidium cellare ATCC 36951</name>
    <dbReference type="NCBI Taxonomy" id="1080233"/>
    <lineage>
        <taxon>Eukaryota</taxon>
        <taxon>Fungi</taxon>
        <taxon>Dikarya</taxon>
        <taxon>Ascomycota</taxon>
        <taxon>Pezizomycotina</taxon>
        <taxon>Dothideomycetes</taxon>
        <taxon>Dothideomycetidae</taxon>
        <taxon>Mycosphaerellales</taxon>
        <taxon>Mycosphaerellaceae</taxon>
        <taxon>Zasmidium</taxon>
    </lineage>
</organism>
<dbReference type="EMBL" id="ML993596">
    <property type="protein sequence ID" value="KAF2166552.1"/>
    <property type="molecule type" value="Genomic_DNA"/>
</dbReference>
<dbReference type="AlphaFoldDB" id="A0A6A6CKT9"/>
<name>A0A6A6CKT9_ZASCE</name>
<dbReference type="OrthoDB" id="10475025at2759"/>